<dbReference type="EMBL" id="CP053073">
    <property type="protein sequence ID" value="QJR15880.1"/>
    <property type="molecule type" value="Genomic_DNA"/>
</dbReference>
<name>A0A6M4H8G0_9PROT</name>
<dbReference type="Proteomes" id="UP000503096">
    <property type="component" value="Chromosome"/>
</dbReference>
<organism evidence="2 3">
    <name type="scientific">Usitatibacter palustris</name>
    <dbReference type="NCBI Taxonomy" id="2732487"/>
    <lineage>
        <taxon>Bacteria</taxon>
        <taxon>Pseudomonadati</taxon>
        <taxon>Pseudomonadota</taxon>
        <taxon>Betaproteobacteria</taxon>
        <taxon>Nitrosomonadales</taxon>
        <taxon>Usitatibacteraceae</taxon>
        <taxon>Usitatibacter</taxon>
    </lineage>
</organism>
<feature type="compositionally biased region" description="Basic residues" evidence="1">
    <location>
        <begin position="30"/>
        <end position="44"/>
    </location>
</feature>
<reference evidence="2 3" key="1">
    <citation type="submission" date="2020-04" db="EMBL/GenBank/DDBJ databases">
        <title>Usitatibacter rugosus gen. nov., sp. nov. and Usitatibacter palustris sp. nov., novel members of Usitatibacteraceae fam. nov. within the order Nitrosomonadales isolated from soil.</title>
        <authorList>
            <person name="Huber K.J."/>
            <person name="Neumann-Schaal M."/>
            <person name="Geppert A."/>
            <person name="Luckner M."/>
            <person name="Wanner G."/>
            <person name="Overmann J."/>
        </authorList>
    </citation>
    <scope>NUCLEOTIDE SEQUENCE [LARGE SCALE GENOMIC DNA]</scope>
    <source>
        <strain evidence="2 3">Swamp67</strain>
    </source>
</reference>
<keyword evidence="3" id="KW-1185">Reference proteome</keyword>
<dbReference type="KEGG" id="upl:DSM104440_02706"/>
<proteinExistence type="predicted"/>
<protein>
    <submittedName>
        <fullName evidence="2">Uncharacterized protein</fullName>
    </submittedName>
</protein>
<dbReference type="AlphaFoldDB" id="A0A6M4H8G0"/>
<evidence type="ECO:0000313" key="2">
    <source>
        <dbReference type="EMBL" id="QJR15880.1"/>
    </source>
</evidence>
<gene>
    <name evidence="2" type="ORF">DSM104440_02706</name>
</gene>
<sequence length="96" mass="10344">MPGGKRPGGIPQHSLRTRRGPAAQSPSIARRTRPATKMKTRIPRHTPPLEAAFIPVYLLEGLAQAYGPATLPRPFTPVEQMLLGVWGTLKGNGIAL</sequence>
<evidence type="ECO:0000313" key="3">
    <source>
        <dbReference type="Proteomes" id="UP000503096"/>
    </source>
</evidence>
<feature type="region of interest" description="Disordered" evidence="1">
    <location>
        <begin position="1"/>
        <end position="44"/>
    </location>
</feature>
<accession>A0A6M4H8G0</accession>
<evidence type="ECO:0000256" key="1">
    <source>
        <dbReference type="SAM" id="MobiDB-lite"/>
    </source>
</evidence>
<dbReference type="InParanoid" id="A0A6M4H8G0"/>